<keyword evidence="10" id="KW-1185">Reference proteome</keyword>
<dbReference type="Proteomes" id="UP001501585">
    <property type="component" value="Unassembled WGS sequence"/>
</dbReference>
<evidence type="ECO:0000256" key="2">
    <source>
        <dbReference type="ARBA" id="ARBA00022475"/>
    </source>
</evidence>
<dbReference type="CDD" id="cd17324">
    <property type="entry name" value="MFS_NepI_like"/>
    <property type="match status" value="1"/>
</dbReference>
<feature type="transmembrane region" description="Helical" evidence="7">
    <location>
        <begin position="357"/>
        <end position="377"/>
    </location>
</feature>
<evidence type="ECO:0000313" key="9">
    <source>
        <dbReference type="EMBL" id="GAA1981005.1"/>
    </source>
</evidence>
<feature type="transmembrane region" description="Helical" evidence="7">
    <location>
        <begin position="236"/>
        <end position="255"/>
    </location>
</feature>
<dbReference type="SUPFAM" id="SSF103473">
    <property type="entry name" value="MFS general substrate transporter"/>
    <property type="match status" value="1"/>
</dbReference>
<feature type="transmembrane region" description="Helical" evidence="7">
    <location>
        <begin position="100"/>
        <end position="121"/>
    </location>
</feature>
<evidence type="ECO:0000313" key="10">
    <source>
        <dbReference type="Proteomes" id="UP001501585"/>
    </source>
</evidence>
<evidence type="ECO:0000259" key="8">
    <source>
        <dbReference type="PROSITE" id="PS50850"/>
    </source>
</evidence>
<name>A0ABN2S616_9ACTN</name>
<dbReference type="InterPro" id="IPR011701">
    <property type="entry name" value="MFS"/>
</dbReference>
<feature type="domain" description="Major facilitator superfamily (MFS) profile" evidence="8">
    <location>
        <begin position="4"/>
        <end position="379"/>
    </location>
</feature>
<dbReference type="InterPro" id="IPR020846">
    <property type="entry name" value="MFS_dom"/>
</dbReference>
<dbReference type="InterPro" id="IPR050189">
    <property type="entry name" value="MFS_Efflux_Transporters"/>
</dbReference>
<evidence type="ECO:0000256" key="5">
    <source>
        <dbReference type="ARBA" id="ARBA00023136"/>
    </source>
</evidence>
<dbReference type="Gene3D" id="1.20.1250.20">
    <property type="entry name" value="MFS general substrate transporter like domains"/>
    <property type="match status" value="2"/>
</dbReference>
<evidence type="ECO:0000256" key="7">
    <source>
        <dbReference type="SAM" id="Phobius"/>
    </source>
</evidence>
<feature type="transmembrane region" description="Helical" evidence="7">
    <location>
        <begin position="267"/>
        <end position="285"/>
    </location>
</feature>
<feature type="transmembrane region" description="Helical" evidence="7">
    <location>
        <begin position="291"/>
        <end position="311"/>
    </location>
</feature>
<evidence type="ECO:0000256" key="6">
    <source>
        <dbReference type="SAM" id="MobiDB-lite"/>
    </source>
</evidence>
<keyword evidence="2" id="KW-1003">Cell membrane</keyword>
<feature type="transmembrane region" description="Helical" evidence="7">
    <location>
        <begin position="201"/>
        <end position="224"/>
    </location>
</feature>
<dbReference type="RefSeq" id="WP_344108688.1">
    <property type="nucleotide sequence ID" value="NZ_BAAAPC010000001.1"/>
</dbReference>
<keyword evidence="5 7" id="KW-0472">Membrane</keyword>
<organism evidence="9 10">
    <name type="scientific">Nocardiopsis rhodophaea</name>
    <dbReference type="NCBI Taxonomy" id="280238"/>
    <lineage>
        <taxon>Bacteria</taxon>
        <taxon>Bacillati</taxon>
        <taxon>Actinomycetota</taxon>
        <taxon>Actinomycetes</taxon>
        <taxon>Streptosporangiales</taxon>
        <taxon>Nocardiopsidaceae</taxon>
        <taxon>Nocardiopsis</taxon>
    </lineage>
</organism>
<feature type="transmembrane region" description="Helical" evidence="7">
    <location>
        <begin position="160"/>
        <end position="180"/>
    </location>
</feature>
<dbReference type="EMBL" id="BAAAPC010000001">
    <property type="protein sequence ID" value="GAA1981005.1"/>
    <property type="molecule type" value="Genomic_DNA"/>
</dbReference>
<feature type="transmembrane region" description="Helical" evidence="7">
    <location>
        <begin position="44"/>
        <end position="62"/>
    </location>
</feature>
<accession>A0ABN2S616</accession>
<dbReference type="PANTHER" id="PTHR43124">
    <property type="entry name" value="PURINE EFFLUX PUMP PBUE"/>
    <property type="match status" value="1"/>
</dbReference>
<evidence type="ECO:0000256" key="3">
    <source>
        <dbReference type="ARBA" id="ARBA00022692"/>
    </source>
</evidence>
<dbReference type="PROSITE" id="PS50850">
    <property type="entry name" value="MFS"/>
    <property type="match status" value="1"/>
</dbReference>
<feature type="transmembrane region" description="Helical" evidence="7">
    <location>
        <begin position="128"/>
        <end position="154"/>
    </location>
</feature>
<dbReference type="InterPro" id="IPR036259">
    <property type="entry name" value="MFS_trans_sf"/>
</dbReference>
<evidence type="ECO:0000256" key="4">
    <source>
        <dbReference type="ARBA" id="ARBA00022989"/>
    </source>
</evidence>
<reference evidence="9 10" key="1">
    <citation type="journal article" date="2019" name="Int. J. Syst. Evol. Microbiol.">
        <title>The Global Catalogue of Microorganisms (GCM) 10K type strain sequencing project: providing services to taxonomists for standard genome sequencing and annotation.</title>
        <authorList>
            <consortium name="The Broad Institute Genomics Platform"/>
            <consortium name="The Broad Institute Genome Sequencing Center for Infectious Disease"/>
            <person name="Wu L."/>
            <person name="Ma J."/>
        </authorList>
    </citation>
    <scope>NUCLEOTIDE SEQUENCE [LARGE SCALE GENOMIC DNA]</scope>
    <source>
        <strain evidence="9 10">JCM 15313</strain>
    </source>
</reference>
<sequence>MPLRLLVLALAAFVMGTAEFVITGLLPDVAAGLDVSIPTAGVLISGYALAIVVGGPAVALAGSRLPRKALLTGAVALFAVGNAVCALAPVYGVLMGGRVLAALGQAAFLGVGSVVAANLVPARQRAQAIAVVFTGITVANVIGSPLGTLVGQYLGWRTTFWLIATAAVLALAGIAAAVPRQPTPAPTSVRGELAMFARGRVWIAIATGMLAMGAVFASFSYIAPLLTRVTGLPREMITPMLVLFGLGMVAGNLAGGRGADRDRDRTLLAALGLLTVSLAALALLAPYPVPAAVALVAVGASGFAAVPGVLAELISLAGGQSPLSAAVGGSATNLGMALGAALGGLTIGAGLGYTSPTWLGAGAAALGIVVVLVSAAARRSDRGARAEDTGPDAESEEAPAV</sequence>
<comment type="subcellular location">
    <subcellularLocation>
        <location evidence="1">Cell membrane</location>
        <topology evidence="1">Multi-pass membrane protein</topology>
    </subcellularLocation>
</comment>
<evidence type="ECO:0000256" key="1">
    <source>
        <dbReference type="ARBA" id="ARBA00004651"/>
    </source>
</evidence>
<comment type="caution">
    <text evidence="9">The sequence shown here is derived from an EMBL/GenBank/DDBJ whole genome shotgun (WGS) entry which is preliminary data.</text>
</comment>
<feature type="transmembrane region" description="Helical" evidence="7">
    <location>
        <begin position="323"/>
        <end position="351"/>
    </location>
</feature>
<proteinExistence type="predicted"/>
<protein>
    <submittedName>
        <fullName evidence="9">MFS transporter</fullName>
    </submittedName>
</protein>
<feature type="compositionally biased region" description="Acidic residues" evidence="6">
    <location>
        <begin position="389"/>
        <end position="401"/>
    </location>
</feature>
<dbReference type="Pfam" id="PF07690">
    <property type="entry name" value="MFS_1"/>
    <property type="match status" value="1"/>
</dbReference>
<keyword evidence="4 7" id="KW-1133">Transmembrane helix</keyword>
<gene>
    <name evidence="9" type="ORF">GCM10009799_02600</name>
</gene>
<keyword evidence="3 7" id="KW-0812">Transmembrane</keyword>
<dbReference type="PANTHER" id="PTHR43124:SF3">
    <property type="entry name" value="CHLORAMPHENICOL EFFLUX PUMP RV0191"/>
    <property type="match status" value="1"/>
</dbReference>
<feature type="region of interest" description="Disordered" evidence="6">
    <location>
        <begin position="382"/>
        <end position="401"/>
    </location>
</feature>
<feature type="transmembrane region" description="Helical" evidence="7">
    <location>
        <begin position="69"/>
        <end position="94"/>
    </location>
</feature>